<gene>
    <name evidence="1" type="ORF">RRG08_034140</name>
</gene>
<protein>
    <submittedName>
        <fullName evidence="1">Uncharacterized protein</fullName>
    </submittedName>
</protein>
<proteinExistence type="predicted"/>
<dbReference type="AlphaFoldDB" id="A0AAE0ZKH3"/>
<evidence type="ECO:0000313" key="1">
    <source>
        <dbReference type="EMBL" id="KAK3771124.1"/>
    </source>
</evidence>
<evidence type="ECO:0000313" key="2">
    <source>
        <dbReference type="Proteomes" id="UP001283361"/>
    </source>
</evidence>
<dbReference type="EMBL" id="JAWDGP010003771">
    <property type="protein sequence ID" value="KAK3771124.1"/>
    <property type="molecule type" value="Genomic_DNA"/>
</dbReference>
<keyword evidence="2" id="KW-1185">Reference proteome</keyword>
<name>A0AAE0ZKH3_9GAST</name>
<sequence>MARRRLWWDCQCVVIGAAWRDADCGVTVNVLLSGRHGAMQTVVGLSMYCYRGGMARCRLWWDCQCVVIGAAWRDADCGVAVNVLLSRGGMARCRLWCDCQCVVIGAAWRDADCGVTVNVLLSGRHGAMQTVV</sequence>
<accession>A0AAE0ZKH3</accession>
<dbReference type="Proteomes" id="UP001283361">
    <property type="component" value="Unassembled WGS sequence"/>
</dbReference>
<reference evidence="1" key="1">
    <citation type="journal article" date="2023" name="G3 (Bethesda)">
        <title>A reference genome for the long-term kleptoplast-retaining sea slug Elysia crispata morphotype clarki.</title>
        <authorList>
            <person name="Eastman K.E."/>
            <person name="Pendleton A.L."/>
            <person name="Shaikh M.A."/>
            <person name="Suttiyut T."/>
            <person name="Ogas R."/>
            <person name="Tomko P."/>
            <person name="Gavelis G."/>
            <person name="Widhalm J.R."/>
            <person name="Wisecaver J.H."/>
        </authorList>
    </citation>
    <scope>NUCLEOTIDE SEQUENCE</scope>
    <source>
        <strain evidence="1">ECLA1</strain>
    </source>
</reference>
<organism evidence="1 2">
    <name type="scientific">Elysia crispata</name>
    <name type="common">lettuce slug</name>
    <dbReference type="NCBI Taxonomy" id="231223"/>
    <lineage>
        <taxon>Eukaryota</taxon>
        <taxon>Metazoa</taxon>
        <taxon>Spiralia</taxon>
        <taxon>Lophotrochozoa</taxon>
        <taxon>Mollusca</taxon>
        <taxon>Gastropoda</taxon>
        <taxon>Heterobranchia</taxon>
        <taxon>Euthyneura</taxon>
        <taxon>Panpulmonata</taxon>
        <taxon>Sacoglossa</taxon>
        <taxon>Placobranchoidea</taxon>
        <taxon>Plakobranchidae</taxon>
        <taxon>Elysia</taxon>
    </lineage>
</organism>
<comment type="caution">
    <text evidence="1">The sequence shown here is derived from an EMBL/GenBank/DDBJ whole genome shotgun (WGS) entry which is preliminary data.</text>
</comment>